<evidence type="ECO:0000256" key="1">
    <source>
        <dbReference type="SAM" id="MobiDB-lite"/>
    </source>
</evidence>
<dbReference type="GO" id="GO:0003713">
    <property type="term" value="F:transcription coactivator activity"/>
    <property type="evidence" value="ECO:0007669"/>
    <property type="project" value="InterPro"/>
</dbReference>
<dbReference type="InterPro" id="IPR044661">
    <property type="entry name" value="MED15a/b/c-like"/>
</dbReference>
<sequence>MIPVSHSCQLQMPAQILEESSSNLAQFGIPQDMMASSSLTPSSSTDTLHGSGQILSSALISLTNHVAQNSQSHITDFSQHHPLQPTQTHQNQPLQPQVYKNKAVQQPQTHSLTSKVTSGYQENQLHYIMPSNQLLPCTGPMVETQTKNIHNFQTSREQMKQNMNQNRLQLQRVNVTADKLISVGGQQERSTAQPNLLAPVGFAFPSDFYSSGDYRKYVLRQIQKMKERYFIELTQMYSNAMQLHATATTLDAFITYGNVKSVLEKMMNFLNISIVDSIPQNDQVVYNYMNVIVNYMSTYMRNKPRGSSQHCEPAHQSSSKVINLEANMGNFNQNIPSRRPEVPHQSRTPSLQNNTSFQAGINQKLENPLRAGSSKPPQPTDLITNQQTSSRSKTNNVVRSGSPISLFSNKAATSFPYPPPNHQPPVANQKFNSEKRKQPMHEMKESTTPKMARQMSPMCSRLVNQYPPHQFSLPSSEIPTNHQISGSSSRFDVNKMFSPGSIARSPFLLSSTPSPPSGISSLTTVENQNLTMPPRCQEPQQPKDAVQRLIEVVKSVSPKSLSCSLTDISSMVKEEDMIPDCTPTNLVDQYDNEPHPEMRRQLSVTSMYNDSQWYACSTESSINKGKNIEIKWELIEEIKEINAKLLETTLRVVLDPTEDNINTILDGHEGTILKCLFRNVCFPDLLVSSEKMPEFGILLLIPFDYPASSFTIFKLGQNVFKEPWGKLYEEILTRFEVLIRGFPGISCLEDLARKWDASARAVMTGYIEKLGGQSFSSRYGNWESCIDSSSGCL</sequence>
<feature type="compositionally biased region" description="Basic and acidic residues" evidence="1">
    <location>
        <begin position="432"/>
        <end position="447"/>
    </location>
</feature>
<evidence type="ECO:0000313" key="2">
    <source>
        <dbReference type="EMBL" id="KAK9055541.1"/>
    </source>
</evidence>
<name>A0AAP0CF74_9ASTR</name>
<feature type="region of interest" description="Disordered" evidence="1">
    <location>
        <begin position="72"/>
        <end position="92"/>
    </location>
</feature>
<evidence type="ECO:0000313" key="3">
    <source>
        <dbReference type="Proteomes" id="UP001408789"/>
    </source>
</evidence>
<reference evidence="2 3" key="1">
    <citation type="submission" date="2024-04" db="EMBL/GenBank/DDBJ databases">
        <title>The reference genome of an endangered Asteraceae, Deinandra increscens subsp. villosa, native to the Central Coast of California.</title>
        <authorList>
            <person name="Guilliams M."/>
            <person name="Hasenstab-Lehman K."/>
            <person name="Meyer R."/>
            <person name="Mcevoy S."/>
        </authorList>
    </citation>
    <scope>NUCLEOTIDE SEQUENCE [LARGE SCALE GENOMIC DNA]</scope>
    <source>
        <tissue evidence="2">Leaf</tissue>
    </source>
</reference>
<feature type="compositionally biased region" description="Polar residues" evidence="1">
    <location>
        <begin position="345"/>
        <end position="354"/>
    </location>
</feature>
<feature type="compositionally biased region" description="Polar residues" evidence="1">
    <location>
        <begin position="381"/>
        <end position="412"/>
    </location>
</feature>
<feature type="region of interest" description="Disordered" evidence="1">
    <location>
        <begin position="367"/>
        <end position="452"/>
    </location>
</feature>
<accession>A0AAP0CF74</accession>
<protein>
    <submittedName>
        <fullName evidence="2">Uncharacterized protein</fullName>
    </submittedName>
</protein>
<dbReference type="EMBL" id="JBCNJP010000025">
    <property type="protein sequence ID" value="KAK9055541.1"/>
    <property type="molecule type" value="Genomic_DNA"/>
</dbReference>
<organism evidence="2 3">
    <name type="scientific">Deinandra increscens subsp. villosa</name>
    <dbReference type="NCBI Taxonomy" id="3103831"/>
    <lineage>
        <taxon>Eukaryota</taxon>
        <taxon>Viridiplantae</taxon>
        <taxon>Streptophyta</taxon>
        <taxon>Embryophyta</taxon>
        <taxon>Tracheophyta</taxon>
        <taxon>Spermatophyta</taxon>
        <taxon>Magnoliopsida</taxon>
        <taxon>eudicotyledons</taxon>
        <taxon>Gunneridae</taxon>
        <taxon>Pentapetalae</taxon>
        <taxon>asterids</taxon>
        <taxon>campanulids</taxon>
        <taxon>Asterales</taxon>
        <taxon>Asteraceae</taxon>
        <taxon>Asteroideae</taxon>
        <taxon>Heliantheae alliance</taxon>
        <taxon>Madieae</taxon>
        <taxon>Madiinae</taxon>
        <taxon>Deinandra</taxon>
    </lineage>
</organism>
<dbReference type="AlphaFoldDB" id="A0AAP0CF74"/>
<dbReference type="PANTHER" id="PTHR33137">
    <property type="entry name" value="MEDIATOR OF RNA POLYMERASE II TRANSCRIPTION SUBUNIT 15A-RELATED"/>
    <property type="match status" value="1"/>
</dbReference>
<proteinExistence type="predicted"/>
<feature type="compositionally biased region" description="Low complexity" evidence="1">
    <location>
        <begin position="80"/>
        <end position="92"/>
    </location>
</feature>
<dbReference type="PANTHER" id="PTHR33137:SF44">
    <property type="entry name" value="MEDIATOR COMPLEX SUBUNIT 15 KIX DOMAIN-CONTAINING PROTEIN"/>
    <property type="match status" value="1"/>
</dbReference>
<dbReference type="Proteomes" id="UP001408789">
    <property type="component" value="Unassembled WGS sequence"/>
</dbReference>
<feature type="region of interest" description="Disordered" evidence="1">
    <location>
        <begin position="330"/>
        <end position="354"/>
    </location>
</feature>
<keyword evidence="3" id="KW-1185">Reference proteome</keyword>
<comment type="caution">
    <text evidence="2">The sequence shown here is derived from an EMBL/GenBank/DDBJ whole genome shotgun (WGS) entry which is preliminary data.</text>
</comment>
<dbReference type="GO" id="GO:0031490">
    <property type="term" value="F:chromatin DNA binding"/>
    <property type="evidence" value="ECO:0007669"/>
    <property type="project" value="InterPro"/>
</dbReference>
<gene>
    <name evidence="2" type="ORF">SSX86_026625</name>
</gene>